<proteinExistence type="predicted"/>
<dbReference type="PANTHER" id="PTHR13009:SF22">
    <property type="entry name" value="LD43819P"/>
    <property type="match status" value="1"/>
</dbReference>
<evidence type="ECO:0000256" key="1">
    <source>
        <dbReference type="SAM" id="Coils"/>
    </source>
</evidence>
<dbReference type="GO" id="GO:0001671">
    <property type="term" value="F:ATPase activator activity"/>
    <property type="evidence" value="ECO:0007669"/>
    <property type="project" value="InterPro"/>
</dbReference>
<dbReference type="GO" id="GO:0051087">
    <property type="term" value="F:protein-folding chaperone binding"/>
    <property type="evidence" value="ECO:0007669"/>
    <property type="project" value="InterPro"/>
</dbReference>
<dbReference type="AlphaFoldDB" id="A0A8S1K824"/>
<organism evidence="3 4">
    <name type="scientific">Paramecium primaurelia</name>
    <dbReference type="NCBI Taxonomy" id="5886"/>
    <lineage>
        <taxon>Eukaryota</taxon>
        <taxon>Sar</taxon>
        <taxon>Alveolata</taxon>
        <taxon>Ciliophora</taxon>
        <taxon>Intramacronucleata</taxon>
        <taxon>Oligohymenophorea</taxon>
        <taxon>Peniculida</taxon>
        <taxon>Parameciidae</taxon>
        <taxon>Paramecium</taxon>
    </lineage>
</organism>
<feature type="domain" description="Activator of Hsp90 ATPase AHSA1-like N-terminal" evidence="2">
    <location>
        <begin position="20"/>
        <end position="147"/>
    </location>
</feature>
<evidence type="ECO:0000259" key="2">
    <source>
        <dbReference type="SMART" id="SM01000"/>
    </source>
</evidence>
<keyword evidence="4" id="KW-1185">Reference proteome</keyword>
<evidence type="ECO:0000313" key="3">
    <source>
        <dbReference type="EMBL" id="CAD8051610.1"/>
    </source>
</evidence>
<dbReference type="GO" id="GO:0006457">
    <property type="term" value="P:protein folding"/>
    <property type="evidence" value="ECO:0007669"/>
    <property type="project" value="TreeGrafter"/>
</dbReference>
<dbReference type="Pfam" id="PF09229">
    <property type="entry name" value="Aha1_N"/>
    <property type="match status" value="1"/>
</dbReference>
<dbReference type="Proteomes" id="UP000688137">
    <property type="component" value="Unassembled WGS sequence"/>
</dbReference>
<dbReference type="SMART" id="SM01000">
    <property type="entry name" value="Aha1_N"/>
    <property type="match status" value="1"/>
</dbReference>
<dbReference type="PANTHER" id="PTHR13009">
    <property type="entry name" value="HEAT SHOCK PROTEIN 90 HSP90 CO-CHAPERONE AHA-1"/>
    <property type="match status" value="1"/>
</dbReference>
<keyword evidence="1" id="KW-0175">Coiled coil</keyword>
<dbReference type="GO" id="GO:0005829">
    <property type="term" value="C:cytosol"/>
    <property type="evidence" value="ECO:0007669"/>
    <property type="project" value="TreeGrafter"/>
</dbReference>
<sequence length="204" mass="23974">MDKQQGAGSIWNPNSWHWEEKNYTPISKELIQSKIKQCKVESGDITLLNQEVKSITGDAQVNIRKGKQVLIYDFDIEVEWHGVNQDHEAEGTYKIKDLNSLDNDFEIIHISCNTKTAISDKCKDLIKKDMFKKLKETFKTLMQEISQFESDPEKLKKDQEARRIAEEQVRLAKEQNGELKEKIFYEQKLKEQQMKQEFSQFAQK</sequence>
<reference evidence="3" key="1">
    <citation type="submission" date="2021-01" db="EMBL/GenBank/DDBJ databases">
        <authorList>
            <consortium name="Genoscope - CEA"/>
            <person name="William W."/>
        </authorList>
    </citation>
    <scope>NUCLEOTIDE SEQUENCE</scope>
</reference>
<protein>
    <recommendedName>
        <fullName evidence="2">Activator of Hsp90 ATPase AHSA1-like N-terminal domain-containing protein</fullName>
    </recommendedName>
</protein>
<name>A0A8S1K824_PARPR</name>
<dbReference type="InterPro" id="IPR015310">
    <property type="entry name" value="AHSA1-like_N"/>
</dbReference>
<accession>A0A8S1K824</accession>
<feature type="coiled-coil region" evidence="1">
    <location>
        <begin position="131"/>
        <end position="182"/>
    </location>
</feature>
<gene>
    <name evidence="3" type="ORF">PPRIM_AZ9-3.1.T0180228</name>
</gene>
<dbReference type="EMBL" id="CAJJDM010000014">
    <property type="protein sequence ID" value="CAD8051610.1"/>
    <property type="molecule type" value="Genomic_DNA"/>
</dbReference>
<evidence type="ECO:0000313" key="4">
    <source>
        <dbReference type="Proteomes" id="UP000688137"/>
    </source>
</evidence>
<comment type="caution">
    <text evidence="3">The sequence shown here is derived from an EMBL/GenBank/DDBJ whole genome shotgun (WGS) entry which is preliminary data.</text>
</comment>